<feature type="transmembrane region" description="Helical" evidence="2">
    <location>
        <begin position="298"/>
        <end position="315"/>
    </location>
</feature>
<dbReference type="AlphaFoldDB" id="A0A2T8FAL5"/>
<keyword evidence="2" id="KW-0812">Transmembrane</keyword>
<name>A0A2T8FAL5_9ACTN</name>
<evidence type="ECO:0000256" key="1">
    <source>
        <dbReference type="SAM" id="MobiDB-lite"/>
    </source>
</evidence>
<protein>
    <recommendedName>
        <fullName evidence="5">Glycosyltransferase RgtA/B/C/D-like domain-containing protein</fullName>
    </recommendedName>
</protein>
<keyword evidence="4" id="KW-1185">Reference proteome</keyword>
<dbReference type="Proteomes" id="UP000246018">
    <property type="component" value="Unassembled WGS sequence"/>
</dbReference>
<keyword evidence="2" id="KW-0472">Membrane</keyword>
<feature type="transmembrane region" description="Helical" evidence="2">
    <location>
        <begin position="30"/>
        <end position="51"/>
    </location>
</feature>
<organism evidence="3 4">
    <name type="scientific">Nocardioides gansuensis</name>
    <dbReference type="NCBI Taxonomy" id="2138300"/>
    <lineage>
        <taxon>Bacteria</taxon>
        <taxon>Bacillati</taxon>
        <taxon>Actinomycetota</taxon>
        <taxon>Actinomycetes</taxon>
        <taxon>Propionibacteriales</taxon>
        <taxon>Nocardioidaceae</taxon>
        <taxon>Nocardioides</taxon>
    </lineage>
</organism>
<feature type="transmembrane region" description="Helical" evidence="2">
    <location>
        <begin position="321"/>
        <end position="340"/>
    </location>
</feature>
<feature type="region of interest" description="Disordered" evidence="1">
    <location>
        <begin position="1"/>
        <end position="23"/>
    </location>
</feature>
<evidence type="ECO:0000256" key="2">
    <source>
        <dbReference type="SAM" id="Phobius"/>
    </source>
</evidence>
<feature type="transmembrane region" description="Helical" evidence="2">
    <location>
        <begin position="352"/>
        <end position="369"/>
    </location>
</feature>
<proteinExistence type="predicted"/>
<reference evidence="3 4" key="1">
    <citation type="submission" date="2018-04" db="EMBL/GenBank/DDBJ databases">
        <title>Genome of Nocardioides gansuensis WSJ-1.</title>
        <authorList>
            <person name="Wu S."/>
            <person name="Wang G."/>
        </authorList>
    </citation>
    <scope>NUCLEOTIDE SEQUENCE [LARGE SCALE GENOMIC DNA]</scope>
    <source>
        <strain evidence="3 4">WSJ-1</strain>
    </source>
</reference>
<gene>
    <name evidence="3" type="ORF">DDE18_10280</name>
</gene>
<evidence type="ECO:0008006" key="5">
    <source>
        <dbReference type="Google" id="ProtNLM"/>
    </source>
</evidence>
<feature type="transmembrane region" description="Helical" evidence="2">
    <location>
        <begin position="230"/>
        <end position="251"/>
    </location>
</feature>
<evidence type="ECO:0000313" key="3">
    <source>
        <dbReference type="EMBL" id="PVG82742.1"/>
    </source>
</evidence>
<evidence type="ECO:0000313" key="4">
    <source>
        <dbReference type="Proteomes" id="UP000246018"/>
    </source>
</evidence>
<comment type="caution">
    <text evidence="3">The sequence shown here is derived from an EMBL/GenBank/DDBJ whole genome shotgun (WGS) entry which is preliminary data.</text>
</comment>
<dbReference type="EMBL" id="QDGZ01000004">
    <property type="protein sequence ID" value="PVG82742.1"/>
    <property type="molecule type" value="Genomic_DNA"/>
</dbReference>
<feature type="transmembrane region" description="Helical" evidence="2">
    <location>
        <begin position="199"/>
        <end position="218"/>
    </location>
</feature>
<feature type="transmembrane region" description="Helical" evidence="2">
    <location>
        <begin position="271"/>
        <end position="291"/>
    </location>
</feature>
<keyword evidence="2" id="KW-1133">Transmembrane helix</keyword>
<accession>A0A2T8FAL5</accession>
<feature type="transmembrane region" description="Helical" evidence="2">
    <location>
        <begin position="108"/>
        <end position="128"/>
    </location>
</feature>
<sequence>MRSMSLHDPAVNSRLVPGARPPDDAHPTSASWLLPTMVLGFFIASLARQAAKPISDFDTFWHIRLGDDILASRSVHAPTASWSALSDRPWVPTQWLTEVVVAGVHEVAGLPGVAFLFATALFALTWLIHRLCRGRAGATAAAMTTGLTVVAMSGSLSPRPHLATYLLLAVTLIGWLRTADDLRPRWWLVPLTWVWAMSHGMWFTGPLLGLVVIGGLVADRRVTRAQATPLMVVPLLSIVVAGLTPVGPALWGTPFAVAGVGSFITEWQAPSFRMVGPAAAMALVALVTLVWSRRQERASWVEIGVLLLGTAWILLAARTVALGGLLVAPLAASALQTLVGRPRDVPSRAERRVIAGWMLLCLAAVGLAVPSTAATPAAVPTALDADLHDLPDGSVVLNSYQLGGWLRWAHPDLEPVVDGMTEAYSVDHLSDYQRVYALMPGWHEIVEAYDASYALVEEQSPLAEALRDKRWTTLAEAEGYLLLQRAATPY</sequence>